<organism evidence="1">
    <name type="scientific">uncultured Caudovirales phage</name>
    <dbReference type="NCBI Taxonomy" id="2100421"/>
    <lineage>
        <taxon>Viruses</taxon>
        <taxon>Duplodnaviria</taxon>
        <taxon>Heunggongvirae</taxon>
        <taxon>Uroviricota</taxon>
        <taxon>Caudoviricetes</taxon>
        <taxon>Peduoviridae</taxon>
        <taxon>Maltschvirus</taxon>
        <taxon>Maltschvirus maltsch</taxon>
    </lineage>
</organism>
<name>A0A6J5KXT7_9CAUD</name>
<dbReference type="EMBL" id="LR796208">
    <property type="protein sequence ID" value="CAB4127264.1"/>
    <property type="molecule type" value="Genomic_DNA"/>
</dbReference>
<evidence type="ECO:0000313" key="1">
    <source>
        <dbReference type="EMBL" id="CAB4127264.1"/>
    </source>
</evidence>
<accession>A0A6J5KXT7</accession>
<proteinExistence type="predicted"/>
<sequence>MNKNDIIKILTTNDQAICRALVVINERQTETEQSHMGTINANGRGFTPADAYMGTSMATYFSKWGKLSEKQLAYWKKPNAKGTPRICKYAGQLLEVALAKASSVQSRAKAQAEEDDREMNRIVFDAEMESERRAMASKWG</sequence>
<gene>
    <name evidence="1" type="ORF">UFOVP84_100</name>
</gene>
<protein>
    <submittedName>
        <fullName evidence="1">Uncharacterized protein</fullName>
    </submittedName>
</protein>
<reference evidence="1" key="1">
    <citation type="submission" date="2020-04" db="EMBL/GenBank/DDBJ databases">
        <authorList>
            <person name="Chiriac C."/>
            <person name="Salcher M."/>
            <person name="Ghai R."/>
            <person name="Kavagutti S V."/>
        </authorList>
    </citation>
    <scope>NUCLEOTIDE SEQUENCE</scope>
</reference>